<dbReference type="Proteomes" id="UP001595840">
    <property type="component" value="Unassembled WGS sequence"/>
</dbReference>
<dbReference type="Pfam" id="PF01553">
    <property type="entry name" value="Acyltransferase"/>
    <property type="match status" value="1"/>
</dbReference>
<reference evidence="7" key="1">
    <citation type="journal article" date="2019" name="Int. J. Syst. Evol. Microbiol.">
        <title>The Global Catalogue of Microorganisms (GCM) 10K type strain sequencing project: providing services to taxonomists for standard genome sequencing and annotation.</title>
        <authorList>
            <consortium name="The Broad Institute Genomics Platform"/>
            <consortium name="The Broad Institute Genome Sequencing Center for Infectious Disease"/>
            <person name="Wu L."/>
            <person name="Ma J."/>
        </authorList>
    </citation>
    <scope>NUCLEOTIDE SEQUENCE [LARGE SCALE GENOMIC DNA]</scope>
    <source>
        <strain evidence="7">CECT 8570</strain>
    </source>
</reference>
<evidence type="ECO:0000313" key="7">
    <source>
        <dbReference type="Proteomes" id="UP001595840"/>
    </source>
</evidence>
<dbReference type="EMBL" id="JBHSCX010000014">
    <property type="protein sequence ID" value="MFC4362976.1"/>
    <property type="molecule type" value="Genomic_DNA"/>
</dbReference>
<proteinExistence type="predicted"/>
<dbReference type="CDD" id="cd07989">
    <property type="entry name" value="LPLAT_AGPAT-like"/>
    <property type="match status" value="1"/>
</dbReference>
<evidence type="ECO:0000256" key="3">
    <source>
        <dbReference type="ARBA" id="ARBA00023315"/>
    </source>
</evidence>
<feature type="domain" description="Phospholipid/glycerol acyltransferase" evidence="5">
    <location>
        <begin position="85"/>
        <end position="193"/>
    </location>
</feature>
<evidence type="ECO:0000256" key="1">
    <source>
        <dbReference type="ARBA" id="ARBA00005189"/>
    </source>
</evidence>
<dbReference type="InterPro" id="IPR002123">
    <property type="entry name" value="Plipid/glycerol_acylTrfase"/>
</dbReference>
<dbReference type="GO" id="GO:0016746">
    <property type="term" value="F:acyltransferase activity"/>
    <property type="evidence" value="ECO:0007669"/>
    <property type="project" value="UniProtKB-KW"/>
</dbReference>
<comment type="caution">
    <text evidence="6">The sequence shown here is derived from an EMBL/GenBank/DDBJ whole genome shotgun (WGS) entry which is preliminary data.</text>
</comment>
<organism evidence="6 7">
    <name type="scientific">Simiduia curdlanivorans</name>
    <dbReference type="NCBI Taxonomy" id="1492769"/>
    <lineage>
        <taxon>Bacteria</taxon>
        <taxon>Pseudomonadati</taxon>
        <taxon>Pseudomonadota</taxon>
        <taxon>Gammaproteobacteria</taxon>
        <taxon>Cellvibrionales</taxon>
        <taxon>Cellvibrionaceae</taxon>
        <taxon>Simiduia</taxon>
    </lineage>
</organism>
<keyword evidence="4" id="KW-0812">Transmembrane</keyword>
<sequence length="261" mass="29461">MKQRLNWLWRLFATGFSFTLFGLGGLLLPFYAVPWLLITPKGVKRERKARWLVHINFRFFMNMMRALGILHYYVEDIDRLRQPGQLILANHPSLIDVVLLISLLPQADCVVKSALMKNPSMRGVIRLAGYIANDDPEQVIAEAKASLARGNHLIIFPEGTRTVPGRAISFQRGAANVALRLEQAIRPVLITVEPATLTKQVAWYEIPLSGPFEMVLRVLPERSLPSTEGQPVSLAARQLTKQLEHFFTEELAHYAGTRARA</sequence>
<dbReference type="SUPFAM" id="SSF69593">
    <property type="entry name" value="Glycerol-3-phosphate (1)-acyltransferase"/>
    <property type="match status" value="1"/>
</dbReference>
<keyword evidence="4" id="KW-0472">Membrane</keyword>
<dbReference type="SMART" id="SM00563">
    <property type="entry name" value="PlsC"/>
    <property type="match status" value="1"/>
</dbReference>
<accession>A0ABV8V4Z1</accession>
<evidence type="ECO:0000256" key="2">
    <source>
        <dbReference type="ARBA" id="ARBA00022679"/>
    </source>
</evidence>
<name>A0ABV8V4Z1_9GAMM</name>
<gene>
    <name evidence="6" type="ORF">ACFOX3_11735</name>
</gene>
<evidence type="ECO:0000313" key="6">
    <source>
        <dbReference type="EMBL" id="MFC4362976.1"/>
    </source>
</evidence>
<evidence type="ECO:0000259" key="5">
    <source>
        <dbReference type="SMART" id="SM00563"/>
    </source>
</evidence>
<dbReference type="PANTHER" id="PTHR10434:SF66">
    <property type="entry name" value="PHOSPHOLIPID_GLYCEROL ACYLTRANSFERASE DOMAIN-CONTAINING PROTEIN"/>
    <property type="match status" value="1"/>
</dbReference>
<dbReference type="PANTHER" id="PTHR10434">
    <property type="entry name" value="1-ACYL-SN-GLYCEROL-3-PHOSPHATE ACYLTRANSFERASE"/>
    <property type="match status" value="1"/>
</dbReference>
<comment type="pathway">
    <text evidence="1">Lipid metabolism.</text>
</comment>
<evidence type="ECO:0000256" key="4">
    <source>
        <dbReference type="SAM" id="Phobius"/>
    </source>
</evidence>
<feature type="transmembrane region" description="Helical" evidence="4">
    <location>
        <begin position="7"/>
        <end position="31"/>
    </location>
</feature>
<keyword evidence="2" id="KW-0808">Transferase</keyword>
<protein>
    <submittedName>
        <fullName evidence="6">Lysophospholipid acyltransferase family protein</fullName>
    </submittedName>
</protein>
<keyword evidence="4" id="KW-1133">Transmembrane helix</keyword>
<keyword evidence="3 6" id="KW-0012">Acyltransferase</keyword>
<keyword evidence="7" id="KW-1185">Reference proteome</keyword>